<keyword evidence="2" id="KW-1185">Reference proteome</keyword>
<dbReference type="EMBL" id="CP031094">
    <property type="protein sequence ID" value="QCF28110.1"/>
    <property type="molecule type" value="Genomic_DNA"/>
</dbReference>
<dbReference type="RefSeq" id="WP_136550783.1">
    <property type="nucleotide sequence ID" value="NZ_CP031094.1"/>
</dbReference>
<dbReference type="GeneID" id="40106968"/>
<name>A0A4V1D9B5_9ALTE</name>
<evidence type="ECO:0000313" key="2">
    <source>
        <dbReference type="Proteomes" id="UP000298049"/>
    </source>
</evidence>
<dbReference type="AlphaFoldDB" id="A0A4V1D9B5"/>
<protein>
    <submittedName>
        <fullName evidence="1">Uncharacterized protein</fullName>
    </submittedName>
</protein>
<reference evidence="1 2" key="1">
    <citation type="submission" date="2018-07" db="EMBL/GenBank/DDBJ databases">
        <title>Marsedoiliclastica nanhaica gen. nov. sp. nov., a novel marine hydrocarbonoclastic bacterium isolated from an in-situ enriched hydrocarbon-degrading consortium in deep-sea sediment.</title>
        <authorList>
            <person name="Dong C."/>
            <person name="Ma T."/>
            <person name="Liu R."/>
            <person name="Shao Z."/>
        </authorList>
    </citation>
    <scope>NUCLEOTIDE SEQUENCE [LARGE SCALE GENOMIC DNA]</scope>
    <source>
        <strain evidence="2">soil36-7</strain>
        <plasmid evidence="1 2">psoil36-7</plasmid>
    </source>
</reference>
<accession>A0A4V1D9B5</accession>
<dbReference type="Proteomes" id="UP000298049">
    <property type="component" value="Plasmid psoil36-7"/>
</dbReference>
<proteinExistence type="predicted"/>
<sequence length="96" mass="10826">MNVPSSPISIELWAYPNNEYAGGYAPVAGLCLVATELSQDDDQIEWAKKTLLNDHSPCLVLIRQSPIEHETHNDRLIRFQEGVNRKATVGDQLYLF</sequence>
<organism evidence="1 2">
    <name type="scientific">Hydrocarboniclastica marina</name>
    <dbReference type="NCBI Taxonomy" id="2259620"/>
    <lineage>
        <taxon>Bacteria</taxon>
        <taxon>Pseudomonadati</taxon>
        <taxon>Pseudomonadota</taxon>
        <taxon>Gammaproteobacteria</taxon>
        <taxon>Alteromonadales</taxon>
        <taxon>Alteromonadaceae</taxon>
        <taxon>Hydrocarboniclastica</taxon>
    </lineage>
</organism>
<gene>
    <name evidence="1" type="ORF">soil367_18740</name>
</gene>
<evidence type="ECO:0000313" key="1">
    <source>
        <dbReference type="EMBL" id="QCF28110.1"/>
    </source>
</evidence>
<keyword evidence="1" id="KW-0614">Plasmid</keyword>
<dbReference type="KEGG" id="hmi:soil367_18740"/>
<geneLocation type="plasmid" evidence="1 2">
    <name>psoil36-7</name>
</geneLocation>